<dbReference type="EMBL" id="JYIK01000042">
    <property type="protein sequence ID" value="KWX11028.1"/>
    <property type="molecule type" value="Genomic_DNA"/>
</dbReference>
<gene>
    <name evidence="3" type="ORF">TR74_00150</name>
</gene>
<evidence type="ECO:0000313" key="4">
    <source>
        <dbReference type="Proteomes" id="UP000070598"/>
    </source>
</evidence>
<dbReference type="Pfam" id="PF00465">
    <property type="entry name" value="Fe-ADH"/>
    <property type="match status" value="1"/>
</dbReference>
<dbReference type="InterPro" id="IPR001670">
    <property type="entry name" value="ADH_Fe/GldA"/>
</dbReference>
<dbReference type="Gene3D" id="3.40.50.1970">
    <property type="match status" value="1"/>
</dbReference>
<sequence length="86" mass="9347">MRAFVHELVSGRVVFGAGALTEVPDEVARLGGRRVLVIHGEHEKRLVDRLTEELGDRVAARIGEVTQHVPVEQARAAVARADEAEA</sequence>
<proteinExistence type="predicted"/>
<reference evidence="4" key="1">
    <citation type="submission" date="2015-02" db="EMBL/GenBank/DDBJ databases">
        <title>Physiological reanalysis, assessment of diazotrophy, and genome sequences of multiple isolates of Streptomyces thermoautotrophicus.</title>
        <authorList>
            <person name="MacKellar D.C."/>
            <person name="Lieber L."/>
            <person name="Norman J."/>
            <person name="Bolger A."/>
            <person name="Tobin C."/>
            <person name="Murray J.W."/>
            <person name="Friesen M."/>
            <person name="Prell J."/>
        </authorList>
    </citation>
    <scope>NUCLEOTIDE SEQUENCE [LARGE SCALE GENOMIC DNA]</scope>
    <source>
        <strain evidence="4">UBT1</strain>
    </source>
</reference>
<evidence type="ECO:0000256" key="1">
    <source>
        <dbReference type="ARBA" id="ARBA00023002"/>
    </source>
</evidence>
<accession>A0A132NLQ6</accession>
<dbReference type="AlphaFoldDB" id="A0A132NLQ6"/>
<dbReference type="Proteomes" id="UP000070598">
    <property type="component" value="Unassembled WGS sequence"/>
</dbReference>
<name>A0A132NLQ6_9ACTN</name>
<organism evidence="3 4">
    <name type="scientific">Carbonactinospora thermoautotrophica</name>
    <dbReference type="NCBI Taxonomy" id="1469144"/>
    <lineage>
        <taxon>Bacteria</taxon>
        <taxon>Bacillati</taxon>
        <taxon>Actinomycetota</taxon>
        <taxon>Actinomycetes</taxon>
        <taxon>Kitasatosporales</taxon>
        <taxon>Carbonactinosporaceae</taxon>
        <taxon>Carbonactinospora</taxon>
    </lineage>
</organism>
<keyword evidence="1" id="KW-0560">Oxidoreductase</keyword>
<evidence type="ECO:0000313" key="3">
    <source>
        <dbReference type="EMBL" id="KWX11028.1"/>
    </source>
</evidence>
<dbReference type="GO" id="GO:0016491">
    <property type="term" value="F:oxidoreductase activity"/>
    <property type="evidence" value="ECO:0007669"/>
    <property type="project" value="UniProtKB-KW"/>
</dbReference>
<dbReference type="GO" id="GO:0046872">
    <property type="term" value="F:metal ion binding"/>
    <property type="evidence" value="ECO:0007669"/>
    <property type="project" value="InterPro"/>
</dbReference>
<dbReference type="SUPFAM" id="SSF56796">
    <property type="entry name" value="Dehydroquinate synthase-like"/>
    <property type="match status" value="1"/>
</dbReference>
<comment type="caution">
    <text evidence="3">The sequence shown here is derived from an EMBL/GenBank/DDBJ whole genome shotgun (WGS) entry which is preliminary data.</text>
</comment>
<feature type="domain" description="Alcohol dehydrogenase iron-type/glycerol dehydrogenase GldA" evidence="2">
    <location>
        <begin position="12"/>
        <end position="85"/>
    </location>
</feature>
<dbReference type="RefSeq" id="WP_158013242.1">
    <property type="nucleotide sequence ID" value="NZ_JYIK01000042.1"/>
</dbReference>
<feature type="non-terminal residue" evidence="3">
    <location>
        <position position="86"/>
    </location>
</feature>
<protein>
    <recommendedName>
        <fullName evidence="2">Alcohol dehydrogenase iron-type/glycerol dehydrogenase GldA domain-containing protein</fullName>
    </recommendedName>
</protein>
<evidence type="ECO:0000259" key="2">
    <source>
        <dbReference type="Pfam" id="PF00465"/>
    </source>
</evidence>